<name>A0ABN7APT9_9HEMI</name>
<dbReference type="Gene3D" id="1.25.40.10">
    <property type="entry name" value="Tetratricopeptide repeat domain"/>
    <property type="match status" value="1"/>
</dbReference>
<keyword evidence="5" id="KW-0472">Membrane</keyword>
<feature type="compositionally biased region" description="Basic residues" evidence="4">
    <location>
        <begin position="224"/>
        <end position="241"/>
    </location>
</feature>
<keyword evidence="2 3" id="KW-0802">TPR repeat</keyword>
<keyword evidence="5" id="KW-1133">Transmembrane helix</keyword>
<dbReference type="Proteomes" id="UP001307889">
    <property type="component" value="Chromosome 5"/>
</dbReference>
<feature type="repeat" description="TPR" evidence="3">
    <location>
        <begin position="75"/>
        <end position="108"/>
    </location>
</feature>
<evidence type="ECO:0000313" key="7">
    <source>
        <dbReference type="Proteomes" id="UP001307889"/>
    </source>
</evidence>
<evidence type="ECO:0000256" key="3">
    <source>
        <dbReference type="PROSITE-ProRule" id="PRU00339"/>
    </source>
</evidence>
<feature type="repeat" description="TPR" evidence="3">
    <location>
        <begin position="7"/>
        <end position="40"/>
    </location>
</feature>
<evidence type="ECO:0000256" key="5">
    <source>
        <dbReference type="SAM" id="Phobius"/>
    </source>
</evidence>
<dbReference type="PANTHER" id="PTHR22904">
    <property type="entry name" value="TPR REPEAT CONTAINING PROTEIN"/>
    <property type="match status" value="1"/>
</dbReference>
<accession>A0ABN7APT9</accession>
<evidence type="ECO:0000256" key="1">
    <source>
        <dbReference type="ARBA" id="ARBA00022737"/>
    </source>
</evidence>
<dbReference type="SUPFAM" id="SSF48452">
    <property type="entry name" value="TPR-like"/>
    <property type="match status" value="1"/>
</dbReference>
<evidence type="ECO:0000256" key="2">
    <source>
        <dbReference type="ARBA" id="ARBA00022803"/>
    </source>
</evidence>
<evidence type="ECO:0000313" key="6">
    <source>
        <dbReference type="EMBL" id="BES94236.1"/>
    </source>
</evidence>
<keyword evidence="1" id="KW-0677">Repeat</keyword>
<sequence>MTDNNEVQALKEKGNESFKEGKYLEATLYYSRALALDPKNYTLFSNRSAAFLKSHQYYFAHDDAQQTIRLQPTWAKGYFRKGEVEAATFNFEDAVLSFRCALELQPGDATITEALSRTTFAMNREKKASEQVPWLGAGVGIVLGVSIVMVDQLLTASPSISHPILMAIITMVVALFGFALAKGYRYYLDCQRKSLMDPPPDLMKNTAAEDAGASQTANSEKTNHQRYSKAQARYKFRKGKT</sequence>
<reference evidence="6 7" key="1">
    <citation type="submission" date="2023-09" db="EMBL/GenBank/DDBJ databases">
        <title>Nesidiocoris tenuis whole genome shotgun sequence.</title>
        <authorList>
            <person name="Shibata T."/>
            <person name="Shimoda M."/>
            <person name="Kobayashi T."/>
            <person name="Uehara T."/>
        </authorList>
    </citation>
    <scope>NUCLEOTIDE SEQUENCE [LARGE SCALE GENOMIC DNA]</scope>
    <source>
        <strain evidence="6 7">Japan</strain>
    </source>
</reference>
<evidence type="ECO:0000256" key="4">
    <source>
        <dbReference type="SAM" id="MobiDB-lite"/>
    </source>
</evidence>
<dbReference type="PANTHER" id="PTHR22904:SF532">
    <property type="entry name" value="HEAT SHOCK PROTEIN STI1-LIKE PROTEIN"/>
    <property type="match status" value="1"/>
</dbReference>
<organism evidence="6 7">
    <name type="scientific">Nesidiocoris tenuis</name>
    <dbReference type="NCBI Taxonomy" id="355587"/>
    <lineage>
        <taxon>Eukaryota</taxon>
        <taxon>Metazoa</taxon>
        <taxon>Ecdysozoa</taxon>
        <taxon>Arthropoda</taxon>
        <taxon>Hexapoda</taxon>
        <taxon>Insecta</taxon>
        <taxon>Pterygota</taxon>
        <taxon>Neoptera</taxon>
        <taxon>Paraneoptera</taxon>
        <taxon>Hemiptera</taxon>
        <taxon>Heteroptera</taxon>
        <taxon>Panheteroptera</taxon>
        <taxon>Cimicomorpha</taxon>
        <taxon>Miridae</taxon>
        <taxon>Dicyphina</taxon>
        <taxon>Nesidiocoris</taxon>
    </lineage>
</organism>
<dbReference type="EMBL" id="AP028913">
    <property type="protein sequence ID" value="BES94236.1"/>
    <property type="molecule type" value="Genomic_DNA"/>
</dbReference>
<dbReference type="SMART" id="SM00028">
    <property type="entry name" value="TPR"/>
    <property type="match status" value="3"/>
</dbReference>
<feature type="region of interest" description="Disordered" evidence="4">
    <location>
        <begin position="199"/>
        <end position="241"/>
    </location>
</feature>
<gene>
    <name evidence="6" type="ORF">NTJ_07045</name>
</gene>
<protein>
    <submittedName>
        <fullName evidence="6">Tetratricopeptide repeat domain</fullName>
    </submittedName>
</protein>
<keyword evidence="5" id="KW-0812">Transmembrane</keyword>
<proteinExistence type="predicted"/>
<dbReference type="InterPro" id="IPR019734">
    <property type="entry name" value="TPR_rpt"/>
</dbReference>
<dbReference type="PROSITE" id="PS50005">
    <property type="entry name" value="TPR"/>
    <property type="match status" value="2"/>
</dbReference>
<feature type="transmembrane region" description="Helical" evidence="5">
    <location>
        <begin position="132"/>
        <end position="154"/>
    </location>
</feature>
<dbReference type="InterPro" id="IPR011990">
    <property type="entry name" value="TPR-like_helical_dom_sf"/>
</dbReference>
<keyword evidence="7" id="KW-1185">Reference proteome</keyword>
<feature type="transmembrane region" description="Helical" evidence="5">
    <location>
        <begin position="160"/>
        <end position="181"/>
    </location>
</feature>